<keyword evidence="3" id="KW-1185">Reference proteome</keyword>
<feature type="domain" description="Heterokaryon incompatibility" evidence="1">
    <location>
        <begin position="227"/>
        <end position="374"/>
    </location>
</feature>
<dbReference type="Pfam" id="PF06985">
    <property type="entry name" value="HET"/>
    <property type="match status" value="1"/>
</dbReference>
<name>A0ABY0FVB0_9PLEO</name>
<organism evidence="2 3">
    <name type="scientific">Alternaria tenuissima</name>
    <dbReference type="NCBI Taxonomy" id="119927"/>
    <lineage>
        <taxon>Eukaryota</taxon>
        <taxon>Fungi</taxon>
        <taxon>Dikarya</taxon>
        <taxon>Ascomycota</taxon>
        <taxon>Pezizomycotina</taxon>
        <taxon>Dothideomycetes</taxon>
        <taxon>Pleosporomycetidae</taxon>
        <taxon>Pleosporales</taxon>
        <taxon>Pleosporineae</taxon>
        <taxon>Pleosporaceae</taxon>
        <taxon>Alternaria</taxon>
        <taxon>Alternaria sect. Alternaria</taxon>
        <taxon>Alternaria alternata complex</taxon>
    </lineage>
</organism>
<reference evidence="3" key="1">
    <citation type="journal article" date="2019" name="bioRxiv">
        <title>Genomics, evolutionary history and diagnostics of the Alternaria alternata species group including apple and Asian pear pathotypes.</title>
        <authorList>
            <person name="Armitage A.D."/>
            <person name="Cockerton H.M."/>
            <person name="Sreenivasaprasad S."/>
            <person name="Woodhall J.W."/>
            <person name="Lane C.R."/>
            <person name="Harrison R.J."/>
            <person name="Clarkson J.P."/>
        </authorList>
    </citation>
    <scope>NUCLEOTIDE SEQUENCE [LARGE SCALE GENOMIC DNA]</scope>
    <source>
        <strain evidence="3">FERA 635</strain>
    </source>
</reference>
<sequence length="708" mass="80773">MSTGIEEPDIPYWLCQYCKNVTRQLTVALEERVDCVFRIKHYPNMQAFINGILERRCLLCGVFAGGIAKHHGLRTVEKVLEKLDEYHHKADCPLFMEVPLGFDDVIIGDDSEQCSEPSPLEPVFITLRYDKDNLTSENVTSLCLRYNRWDRPDIRKKVVSQELLSAFTGSDQSFALIKSWLSECYTKHYVCCSTSMQFAPTRLLDLGTRDTDDIRLVSGSSIGHVSYAALSYCWGSVPQLVLTSENQSEFQRRIPFESLSRVAQDAATVCRGVSMRYLWIDAICIMQGSDGDFHQEAALMEEVYAGALFTVCAGTSADTTQPFLVRRDPLWWTQCHLIDESRTSLGFIGADYCELSNDVPGKFELDSRGWCFQEQFLSPRSIYFGPRGVHWVCRLGTVCDRYPVFKGLRGIKDHDDDRWESPKQLYDRIVSLGDDISETETNLELCRVWGDIRANYSSKQLRYQSDKLLALAGVASVIQRKFNARASFGLWLETFYEDLLWVVHSFSGKGKRLDIAPSWSWANLGSCRISITVPYVPETGYRLLNLVLATIISLPPVTGFAIPLQDAGYRCHTFIRLSGRLTACVQHHKWSRRLDPKDFPPASVQKYGEYFPDTGLEEENLYCFLLKRYIDVAMDPETGEDLNRGEIRDCCLVLTPVPGSGYRFRRTGTYFEHSDWDENRSIARSAGHPPLHPHMFRGEDKELKIEII</sequence>
<comment type="caution">
    <text evidence="2">The sequence shown here is derived from an EMBL/GenBank/DDBJ whole genome shotgun (WGS) entry which is preliminary data.</text>
</comment>
<evidence type="ECO:0000313" key="3">
    <source>
        <dbReference type="Proteomes" id="UP000293195"/>
    </source>
</evidence>
<gene>
    <name evidence="2" type="ORF">AA0119_g11016</name>
</gene>
<dbReference type="PANTHER" id="PTHR33112:SF16">
    <property type="entry name" value="HETEROKARYON INCOMPATIBILITY DOMAIN-CONTAINING PROTEIN"/>
    <property type="match status" value="1"/>
</dbReference>
<proteinExistence type="predicted"/>
<dbReference type="Proteomes" id="UP000293195">
    <property type="component" value="Unassembled WGS sequence"/>
</dbReference>
<evidence type="ECO:0000259" key="1">
    <source>
        <dbReference type="Pfam" id="PF06985"/>
    </source>
</evidence>
<accession>A0ABY0FVB0</accession>
<dbReference type="PANTHER" id="PTHR33112">
    <property type="entry name" value="DOMAIN PROTEIN, PUTATIVE-RELATED"/>
    <property type="match status" value="1"/>
</dbReference>
<protein>
    <recommendedName>
        <fullName evidence="1">Heterokaryon incompatibility domain-containing protein</fullName>
    </recommendedName>
</protein>
<evidence type="ECO:0000313" key="2">
    <source>
        <dbReference type="EMBL" id="RYN90828.1"/>
    </source>
</evidence>
<dbReference type="EMBL" id="PDXF01000076">
    <property type="protein sequence ID" value="RYN90828.1"/>
    <property type="molecule type" value="Genomic_DNA"/>
</dbReference>
<dbReference type="InterPro" id="IPR010730">
    <property type="entry name" value="HET"/>
</dbReference>